<comment type="catalytic activity">
    <reaction evidence="1">
        <text>a 2-oxocarboxylate + H(+) = an aldehyde + CO2</text>
        <dbReference type="Rhea" id="RHEA:11628"/>
        <dbReference type="ChEBI" id="CHEBI:15378"/>
        <dbReference type="ChEBI" id="CHEBI:16526"/>
        <dbReference type="ChEBI" id="CHEBI:17478"/>
        <dbReference type="ChEBI" id="CHEBI:35179"/>
        <dbReference type="EC" id="4.1.1.1"/>
    </reaction>
</comment>
<organism evidence="13 14">
    <name type="scientific">Actinidia rufa</name>
    <dbReference type="NCBI Taxonomy" id="165716"/>
    <lineage>
        <taxon>Eukaryota</taxon>
        <taxon>Viridiplantae</taxon>
        <taxon>Streptophyta</taxon>
        <taxon>Embryophyta</taxon>
        <taxon>Tracheophyta</taxon>
        <taxon>Spermatophyta</taxon>
        <taxon>Magnoliopsida</taxon>
        <taxon>eudicotyledons</taxon>
        <taxon>Gunneridae</taxon>
        <taxon>Pentapetalae</taxon>
        <taxon>asterids</taxon>
        <taxon>Ericales</taxon>
        <taxon>Actinidiaceae</taxon>
        <taxon>Actinidia</taxon>
    </lineage>
</organism>
<evidence type="ECO:0000256" key="5">
    <source>
        <dbReference type="ARBA" id="ARBA00011881"/>
    </source>
</evidence>
<dbReference type="Gene3D" id="3.40.50.970">
    <property type="match status" value="1"/>
</dbReference>
<evidence type="ECO:0000313" key="13">
    <source>
        <dbReference type="EMBL" id="GFY88716.1"/>
    </source>
</evidence>
<dbReference type="PANTHER" id="PTHR43452:SF6">
    <property type="entry name" value="PYRUVATE DECARBOXYLASE 2"/>
    <property type="match status" value="1"/>
</dbReference>
<dbReference type="GO" id="GO:0000949">
    <property type="term" value="P:aromatic amino acid family catabolic process to alcohol via Ehrlich pathway"/>
    <property type="evidence" value="ECO:0007669"/>
    <property type="project" value="TreeGrafter"/>
</dbReference>
<dbReference type="Proteomes" id="UP000585474">
    <property type="component" value="Unassembled WGS sequence"/>
</dbReference>
<dbReference type="InterPro" id="IPR012001">
    <property type="entry name" value="Thiamin_PyroP_enz_TPP-bd_dom"/>
</dbReference>
<keyword evidence="11" id="KW-0456">Lyase</keyword>
<comment type="cofactor">
    <cofactor evidence="2">
        <name>a metal cation</name>
        <dbReference type="ChEBI" id="CHEBI:25213"/>
    </cofactor>
</comment>
<dbReference type="GO" id="GO:0030976">
    <property type="term" value="F:thiamine pyrophosphate binding"/>
    <property type="evidence" value="ECO:0007669"/>
    <property type="project" value="InterPro"/>
</dbReference>
<feature type="domain" description="Thiamine pyrophosphate enzyme N-terminal TPP-binding" evidence="12">
    <location>
        <begin position="21"/>
        <end position="82"/>
    </location>
</feature>
<comment type="caution">
    <text evidence="13">The sequence shown here is derived from an EMBL/GenBank/DDBJ whole genome shotgun (WGS) entry which is preliminary data.</text>
</comment>
<evidence type="ECO:0000256" key="9">
    <source>
        <dbReference type="ARBA" id="ARBA00022842"/>
    </source>
</evidence>
<dbReference type="SUPFAM" id="SSF52518">
    <property type="entry name" value="Thiamin diphosphate-binding fold (THDP-binding)"/>
    <property type="match status" value="1"/>
</dbReference>
<keyword evidence="13" id="KW-0670">Pyruvate</keyword>
<dbReference type="EC" id="4.1.1.1" evidence="6"/>
<keyword evidence="10" id="KW-0786">Thiamine pyrophosphate</keyword>
<dbReference type="InterPro" id="IPR012110">
    <property type="entry name" value="PDC/IPDC-like"/>
</dbReference>
<evidence type="ECO:0000256" key="8">
    <source>
        <dbReference type="ARBA" id="ARBA00022793"/>
    </source>
</evidence>
<dbReference type="AlphaFoldDB" id="A0A7J0ER91"/>
<proteinExistence type="inferred from homology"/>
<dbReference type="EMBL" id="BJWL01000006">
    <property type="protein sequence ID" value="GFY88716.1"/>
    <property type="molecule type" value="Genomic_DNA"/>
</dbReference>
<keyword evidence="9" id="KW-0460">Magnesium</keyword>
<dbReference type="InterPro" id="IPR029061">
    <property type="entry name" value="THDP-binding"/>
</dbReference>
<keyword evidence="14" id="KW-1185">Reference proteome</keyword>
<dbReference type="Pfam" id="PF02776">
    <property type="entry name" value="TPP_enzyme_N"/>
    <property type="match status" value="1"/>
</dbReference>
<evidence type="ECO:0000256" key="4">
    <source>
        <dbReference type="ARBA" id="ARBA00007812"/>
    </source>
</evidence>
<evidence type="ECO:0000313" key="14">
    <source>
        <dbReference type="Proteomes" id="UP000585474"/>
    </source>
</evidence>
<accession>A0A7J0ER91</accession>
<dbReference type="OrthoDB" id="1734640at2759"/>
<evidence type="ECO:0000256" key="3">
    <source>
        <dbReference type="ARBA" id="ARBA00001964"/>
    </source>
</evidence>
<sequence>MATTTQIGTALPPPFPGGAWTLGRHVAWRLVQIGVTDAFSVPDDFNLALLDHLIAEPGLNFVGCCNELKAGYATDVYVRARGIDACRFERSSLLEMLKERRRLLAYFYRYASISVGNVFLTRLGRVSIALMRKKRQFAVLGGIRHPYARFLQLRSWQPCFQFLLPADLAVVIL</sequence>
<dbReference type="PANTHER" id="PTHR43452">
    <property type="entry name" value="PYRUVATE DECARBOXYLASE"/>
    <property type="match status" value="1"/>
</dbReference>
<keyword evidence="7" id="KW-0479">Metal-binding</keyword>
<protein>
    <recommendedName>
        <fullName evidence="6">pyruvate decarboxylase</fullName>
        <ecNumber evidence="6">4.1.1.1</ecNumber>
    </recommendedName>
</protein>
<dbReference type="GO" id="GO:0004737">
    <property type="term" value="F:pyruvate decarboxylase activity"/>
    <property type="evidence" value="ECO:0007669"/>
    <property type="project" value="UniProtKB-EC"/>
</dbReference>
<name>A0A7J0ER91_9ERIC</name>
<evidence type="ECO:0000259" key="12">
    <source>
        <dbReference type="Pfam" id="PF02776"/>
    </source>
</evidence>
<keyword evidence="8" id="KW-0210">Decarboxylase</keyword>
<comment type="cofactor">
    <cofactor evidence="3">
        <name>thiamine diphosphate</name>
        <dbReference type="ChEBI" id="CHEBI:58937"/>
    </cofactor>
</comment>
<gene>
    <name evidence="13" type="ORF">Acr_06g0006560</name>
</gene>
<evidence type="ECO:0000256" key="10">
    <source>
        <dbReference type="ARBA" id="ARBA00023052"/>
    </source>
</evidence>
<evidence type="ECO:0000256" key="1">
    <source>
        <dbReference type="ARBA" id="ARBA00001041"/>
    </source>
</evidence>
<dbReference type="GO" id="GO:0046872">
    <property type="term" value="F:metal ion binding"/>
    <property type="evidence" value="ECO:0007669"/>
    <property type="project" value="UniProtKB-KW"/>
</dbReference>
<reference evidence="13 14" key="1">
    <citation type="submission" date="2019-07" db="EMBL/GenBank/DDBJ databases">
        <title>De Novo Assembly of kiwifruit Actinidia rufa.</title>
        <authorList>
            <person name="Sugita-Konishi S."/>
            <person name="Sato K."/>
            <person name="Mori E."/>
            <person name="Abe Y."/>
            <person name="Kisaki G."/>
            <person name="Hamano K."/>
            <person name="Suezawa K."/>
            <person name="Otani M."/>
            <person name="Fukuda T."/>
            <person name="Manabe T."/>
            <person name="Gomi K."/>
            <person name="Tabuchi M."/>
            <person name="Akimitsu K."/>
            <person name="Kataoka I."/>
        </authorList>
    </citation>
    <scope>NUCLEOTIDE SEQUENCE [LARGE SCALE GENOMIC DNA]</scope>
    <source>
        <strain evidence="14">cv. Fuchu</strain>
    </source>
</reference>
<comment type="similarity">
    <text evidence="4">Belongs to the TPP enzyme family.</text>
</comment>
<evidence type="ECO:0000256" key="6">
    <source>
        <dbReference type="ARBA" id="ARBA00013202"/>
    </source>
</evidence>
<evidence type="ECO:0000256" key="7">
    <source>
        <dbReference type="ARBA" id="ARBA00022723"/>
    </source>
</evidence>
<evidence type="ECO:0000256" key="2">
    <source>
        <dbReference type="ARBA" id="ARBA00001920"/>
    </source>
</evidence>
<dbReference type="GO" id="GO:0005829">
    <property type="term" value="C:cytosol"/>
    <property type="evidence" value="ECO:0007669"/>
    <property type="project" value="TreeGrafter"/>
</dbReference>
<evidence type="ECO:0000256" key="11">
    <source>
        <dbReference type="ARBA" id="ARBA00023239"/>
    </source>
</evidence>
<comment type="subunit">
    <text evidence="5">Homotetramer.</text>
</comment>